<dbReference type="CDD" id="cd23106">
    <property type="entry name" value="neurotoxins_LC_scorpion"/>
    <property type="match status" value="1"/>
</dbReference>
<keyword evidence="2" id="KW-0964">Secreted</keyword>
<evidence type="ECO:0000256" key="3">
    <source>
        <dbReference type="ARBA" id="ARBA00022656"/>
    </source>
</evidence>
<dbReference type="EMBL" id="GFWZ01000231">
    <property type="protein sequence ID" value="MBW20221.1"/>
    <property type="molecule type" value="Transcribed_RNA"/>
</dbReference>
<evidence type="ECO:0000256" key="4">
    <source>
        <dbReference type="SAM" id="SignalP"/>
    </source>
</evidence>
<dbReference type="GO" id="GO:0090729">
    <property type="term" value="F:toxin activity"/>
    <property type="evidence" value="ECO:0007669"/>
    <property type="project" value="UniProtKB-KW"/>
</dbReference>
<organism evidence="6">
    <name type="scientific">Centruroides hentzi</name>
    <dbReference type="NCBI Taxonomy" id="88313"/>
    <lineage>
        <taxon>Eukaryota</taxon>
        <taxon>Metazoa</taxon>
        <taxon>Ecdysozoa</taxon>
        <taxon>Arthropoda</taxon>
        <taxon>Chelicerata</taxon>
        <taxon>Arachnida</taxon>
        <taxon>Scorpiones</taxon>
        <taxon>Buthida</taxon>
        <taxon>Buthoidea</taxon>
        <taxon>Buthidae</taxon>
        <taxon>Centruroides</taxon>
    </lineage>
</organism>
<reference evidence="6" key="1">
    <citation type="journal article" date="2017" name="Toxicon">
        <title>Venom-gland transcriptomics and venom proteomics of the Hentz striped scorpion (Centruroides hentzi; Buthidae) reveal high toxin diversity in a harmless member of a lethal family.</title>
        <authorList>
            <person name="Ward M.J."/>
            <person name="Ellsworth S.A."/>
            <person name="Rokyta D.R."/>
        </authorList>
    </citation>
    <scope>NUCLEOTIDE SEQUENCE</scope>
    <source>
        <tissue evidence="6">Venom gland</tissue>
    </source>
</reference>
<keyword evidence="4" id="KW-0732">Signal</keyword>
<evidence type="ECO:0000256" key="2">
    <source>
        <dbReference type="ARBA" id="ARBA00022525"/>
    </source>
</evidence>
<dbReference type="AlphaFoldDB" id="A0A2I9LPA4"/>
<accession>A0A2I9LPA4</accession>
<feature type="chain" id="PRO_5014367129" evidence="4">
    <location>
        <begin position="24"/>
        <end position="88"/>
    </location>
</feature>
<proteinExistence type="predicted"/>
<feature type="domain" description="LCN-type CS-alpha/beta" evidence="5">
    <location>
        <begin position="26"/>
        <end position="86"/>
    </location>
</feature>
<comment type="subcellular location">
    <subcellularLocation>
        <location evidence="1">Secreted</location>
    </subcellularLocation>
</comment>
<dbReference type="Pfam" id="PF00537">
    <property type="entry name" value="Toxin_3"/>
    <property type="match status" value="1"/>
</dbReference>
<sequence>MKFFLIVSLATLCCFLEMKEVNGDEKGNYPVDFQGVYYECIVHPNCPFYCKIHGASYGYCYAGVCYCEGLADADKDFWDVMKKQCDYM</sequence>
<dbReference type="InterPro" id="IPR044062">
    <property type="entry name" value="LCN-type_CS_alpha_beta_dom"/>
</dbReference>
<keyword evidence="3" id="KW-0800">Toxin</keyword>
<dbReference type="InterPro" id="IPR036574">
    <property type="entry name" value="Scorpion_toxin-like_sf"/>
</dbReference>
<evidence type="ECO:0000313" key="6">
    <source>
        <dbReference type="EMBL" id="MBW20221.1"/>
    </source>
</evidence>
<feature type="signal peptide" evidence="4">
    <location>
        <begin position="1"/>
        <end position="23"/>
    </location>
</feature>
<dbReference type="GO" id="GO:0005576">
    <property type="term" value="C:extracellular region"/>
    <property type="evidence" value="ECO:0007669"/>
    <property type="project" value="UniProtKB-SubCell"/>
</dbReference>
<evidence type="ECO:0000256" key="1">
    <source>
        <dbReference type="ARBA" id="ARBA00004613"/>
    </source>
</evidence>
<dbReference type="Gene3D" id="3.30.30.10">
    <property type="entry name" value="Knottin, scorpion toxin-like"/>
    <property type="match status" value="1"/>
</dbReference>
<protein>
    <submittedName>
        <fullName evidence="6">NaTx</fullName>
    </submittedName>
</protein>
<dbReference type="PROSITE" id="PS51863">
    <property type="entry name" value="LCN_CSAB"/>
    <property type="match status" value="1"/>
</dbReference>
<name>A0A2I9LPA4_9SCOR</name>
<dbReference type="SUPFAM" id="SSF57095">
    <property type="entry name" value="Scorpion toxin-like"/>
    <property type="match status" value="1"/>
</dbReference>
<dbReference type="InterPro" id="IPR002061">
    <property type="entry name" value="Scorpion_toxinL/defensin"/>
</dbReference>
<dbReference type="GO" id="GO:0019871">
    <property type="term" value="F:sodium channel inhibitor activity"/>
    <property type="evidence" value="ECO:0007669"/>
    <property type="project" value="InterPro"/>
</dbReference>
<evidence type="ECO:0000259" key="5">
    <source>
        <dbReference type="PROSITE" id="PS51863"/>
    </source>
</evidence>